<accession>A0ABW1T0C5</accession>
<evidence type="ECO:0000313" key="1">
    <source>
        <dbReference type="EMBL" id="MFC6237533.1"/>
    </source>
</evidence>
<proteinExistence type="predicted"/>
<dbReference type="RefSeq" id="WP_386764917.1">
    <property type="nucleotide sequence ID" value="NZ_JBHSTI010000008.1"/>
</dbReference>
<keyword evidence="2" id="KW-1185">Reference proteome</keyword>
<gene>
    <name evidence="1" type="ORF">ACFQGU_06560</name>
</gene>
<dbReference type="EMBL" id="JBHSTI010000008">
    <property type="protein sequence ID" value="MFC6237533.1"/>
    <property type="molecule type" value="Genomic_DNA"/>
</dbReference>
<sequence length="61" mass="6878">MTVLVCARCGQSLDSEADEQSGMVALAWVHSHERGRDLFYCPSCSRDNLRSIEGKLDAEFW</sequence>
<evidence type="ECO:0008006" key="3">
    <source>
        <dbReference type="Google" id="ProtNLM"/>
    </source>
</evidence>
<comment type="caution">
    <text evidence="1">The sequence shown here is derived from an EMBL/GenBank/DDBJ whole genome shotgun (WGS) entry which is preliminary data.</text>
</comment>
<organism evidence="1 2">
    <name type="scientific">Longivirga aurantiaca</name>
    <dbReference type="NCBI Taxonomy" id="1837743"/>
    <lineage>
        <taxon>Bacteria</taxon>
        <taxon>Bacillati</taxon>
        <taxon>Actinomycetota</taxon>
        <taxon>Actinomycetes</taxon>
        <taxon>Sporichthyales</taxon>
        <taxon>Sporichthyaceae</taxon>
        <taxon>Longivirga</taxon>
    </lineage>
</organism>
<reference evidence="2" key="1">
    <citation type="journal article" date="2019" name="Int. J. Syst. Evol. Microbiol.">
        <title>The Global Catalogue of Microorganisms (GCM) 10K type strain sequencing project: providing services to taxonomists for standard genome sequencing and annotation.</title>
        <authorList>
            <consortium name="The Broad Institute Genomics Platform"/>
            <consortium name="The Broad Institute Genome Sequencing Center for Infectious Disease"/>
            <person name="Wu L."/>
            <person name="Ma J."/>
        </authorList>
    </citation>
    <scope>NUCLEOTIDE SEQUENCE [LARGE SCALE GENOMIC DNA]</scope>
    <source>
        <strain evidence="2">CGMCC 4.7317</strain>
    </source>
</reference>
<evidence type="ECO:0000313" key="2">
    <source>
        <dbReference type="Proteomes" id="UP001596138"/>
    </source>
</evidence>
<dbReference type="Proteomes" id="UP001596138">
    <property type="component" value="Unassembled WGS sequence"/>
</dbReference>
<protein>
    <recommendedName>
        <fullName evidence="3">Small CPxCG-related zinc finger protein</fullName>
    </recommendedName>
</protein>
<name>A0ABW1T0C5_9ACTN</name>